<reference evidence="11 12" key="1">
    <citation type="submission" date="2016-04" db="EMBL/GenBank/DDBJ databases">
        <title>Draft Genome Assembly of the Bloom-forming Cyanobacterium Nodularia spumigena Strain CENA596 in Shrimp Production Ponds.</title>
        <authorList>
            <person name="Popin R.V."/>
            <person name="Rigonato J."/>
            <person name="Abreu V.A."/>
            <person name="Andreote A.P."/>
            <person name="Silveira S.B."/>
            <person name="Odebrecht C."/>
            <person name="Fiore M.F."/>
        </authorList>
    </citation>
    <scope>NUCLEOTIDE SEQUENCE [LARGE SCALE GENOMIC DNA]</scope>
    <source>
        <strain evidence="11 12">CENA596</strain>
    </source>
</reference>
<dbReference type="Pfam" id="PF00069">
    <property type="entry name" value="Pkinase"/>
    <property type="match status" value="1"/>
</dbReference>
<evidence type="ECO:0000256" key="5">
    <source>
        <dbReference type="ARBA" id="ARBA00022777"/>
    </source>
</evidence>
<dbReference type="Pfam" id="PF05419">
    <property type="entry name" value="GUN4"/>
    <property type="match status" value="1"/>
</dbReference>
<evidence type="ECO:0000256" key="2">
    <source>
        <dbReference type="ARBA" id="ARBA00022527"/>
    </source>
</evidence>
<dbReference type="Gene3D" id="1.10.10.1770">
    <property type="entry name" value="Gun4-like"/>
    <property type="match status" value="1"/>
</dbReference>
<evidence type="ECO:0000259" key="10">
    <source>
        <dbReference type="PROSITE" id="PS50011"/>
    </source>
</evidence>
<evidence type="ECO:0000256" key="3">
    <source>
        <dbReference type="ARBA" id="ARBA00022679"/>
    </source>
</evidence>
<dbReference type="CDD" id="cd16383">
    <property type="entry name" value="GUN4"/>
    <property type="match status" value="1"/>
</dbReference>
<keyword evidence="2 11" id="KW-0723">Serine/threonine-protein kinase</keyword>
<protein>
    <recommendedName>
        <fullName evidence="1">non-specific serine/threonine protein kinase</fullName>
        <ecNumber evidence="1">2.7.11.1</ecNumber>
    </recommendedName>
</protein>
<dbReference type="SUPFAM" id="SSF140869">
    <property type="entry name" value="GUN4-like"/>
    <property type="match status" value="1"/>
</dbReference>
<keyword evidence="5 11" id="KW-0418">Kinase</keyword>
<comment type="caution">
    <text evidence="11">The sequence shown here is derived from an EMBL/GenBank/DDBJ whole genome shotgun (WGS) entry which is preliminary data.</text>
</comment>
<dbReference type="PROSITE" id="PS50011">
    <property type="entry name" value="PROTEIN_KINASE_DOM"/>
    <property type="match status" value="1"/>
</dbReference>
<comment type="catalytic activity">
    <reaction evidence="7">
        <text>L-threonyl-[protein] + ATP = O-phospho-L-threonyl-[protein] + ADP + H(+)</text>
        <dbReference type="Rhea" id="RHEA:46608"/>
        <dbReference type="Rhea" id="RHEA-COMP:11060"/>
        <dbReference type="Rhea" id="RHEA-COMP:11605"/>
        <dbReference type="ChEBI" id="CHEBI:15378"/>
        <dbReference type="ChEBI" id="CHEBI:30013"/>
        <dbReference type="ChEBI" id="CHEBI:30616"/>
        <dbReference type="ChEBI" id="CHEBI:61977"/>
        <dbReference type="ChEBI" id="CHEBI:456216"/>
        <dbReference type="EC" id="2.7.11.1"/>
    </reaction>
</comment>
<evidence type="ECO:0000313" key="11">
    <source>
        <dbReference type="EMBL" id="KZL50916.1"/>
    </source>
</evidence>
<evidence type="ECO:0000256" key="8">
    <source>
        <dbReference type="ARBA" id="ARBA00048679"/>
    </source>
</evidence>
<accession>A0A166KCK9</accession>
<keyword evidence="6" id="KW-0067">ATP-binding</keyword>
<organism evidence="11 12">
    <name type="scientific">Nodularia spumigena CENA596</name>
    <dbReference type="NCBI Taxonomy" id="1819295"/>
    <lineage>
        <taxon>Bacteria</taxon>
        <taxon>Bacillati</taxon>
        <taxon>Cyanobacteriota</taxon>
        <taxon>Cyanophyceae</taxon>
        <taxon>Nostocales</taxon>
        <taxon>Nodulariaceae</taxon>
        <taxon>Nodularia</taxon>
    </lineage>
</organism>
<dbReference type="InterPro" id="IPR011009">
    <property type="entry name" value="Kinase-like_dom_sf"/>
</dbReference>
<comment type="catalytic activity">
    <reaction evidence="8">
        <text>L-seryl-[protein] + ATP = O-phospho-L-seryl-[protein] + ADP + H(+)</text>
        <dbReference type="Rhea" id="RHEA:17989"/>
        <dbReference type="Rhea" id="RHEA-COMP:9863"/>
        <dbReference type="Rhea" id="RHEA-COMP:11604"/>
        <dbReference type="ChEBI" id="CHEBI:15378"/>
        <dbReference type="ChEBI" id="CHEBI:29999"/>
        <dbReference type="ChEBI" id="CHEBI:30616"/>
        <dbReference type="ChEBI" id="CHEBI:83421"/>
        <dbReference type="ChEBI" id="CHEBI:456216"/>
        <dbReference type="EC" id="2.7.11.1"/>
    </reaction>
</comment>
<dbReference type="EC" id="2.7.11.1" evidence="1"/>
<evidence type="ECO:0000256" key="1">
    <source>
        <dbReference type="ARBA" id="ARBA00012513"/>
    </source>
</evidence>
<dbReference type="AlphaFoldDB" id="A0A166KCK9"/>
<evidence type="ECO:0000256" key="9">
    <source>
        <dbReference type="SAM" id="MobiDB-lite"/>
    </source>
</evidence>
<evidence type="ECO:0000313" key="12">
    <source>
        <dbReference type="Proteomes" id="UP000076555"/>
    </source>
</evidence>
<dbReference type="EMBL" id="LWAJ01000059">
    <property type="protein sequence ID" value="KZL50916.1"/>
    <property type="molecule type" value="Genomic_DNA"/>
</dbReference>
<keyword evidence="3" id="KW-0808">Transferase</keyword>
<dbReference type="InterPro" id="IPR037215">
    <property type="entry name" value="GUN4-like_sf"/>
</dbReference>
<name>A0A166KCK9_NODSP</name>
<proteinExistence type="predicted"/>
<dbReference type="Proteomes" id="UP000076555">
    <property type="component" value="Unassembled WGS sequence"/>
</dbReference>
<dbReference type="GO" id="GO:0004674">
    <property type="term" value="F:protein serine/threonine kinase activity"/>
    <property type="evidence" value="ECO:0007669"/>
    <property type="project" value="UniProtKB-KW"/>
</dbReference>
<dbReference type="CDD" id="cd14014">
    <property type="entry name" value="STKc_PknB_like"/>
    <property type="match status" value="1"/>
</dbReference>
<dbReference type="Gene3D" id="1.10.510.10">
    <property type="entry name" value="Transferase(Phosphotransferase) domain 1"/>
    <property type="match status" value="1"/>
</dbReference>
<evidence type="ECO:0000256" key="4">
    <source>
        <dbReference type="ARBA" id="ARBA00022741"/>
    </source>
</evidence>
<dbReference type="GO" id="GO:0005524">
    <property type="term" value="F:ATP binding"/>
    <property type="evidence" value="ECO:0007669"/>
    <property type="project" value="UniProtKB-KW"/>
</dbReference>
<dbReference type="Gene3D" id="1.25.40.620">
    <property type="match status" value="1"/>
</dbReference>
<dbReference type="SUPFAM" id="SSF56112">
    <property type="entry name" value="Protein kinase-like (PK-like)"/>
    <property type="match status" value="1"/>
</dbReference>
<dbReference type="PANTHER" id="PTHR24363">
    <property type="entry name" value="SERINE/THREONINE PROTEIN KINASE"/>
    <property type="match status" value="1"/>
</dbReference>
<feature type="domain" description="Protein kinase" evidence="10">
    <location>
        <begin position="1"/>
        <end position="266"/>
    </location>
</feature>
<evidence type="ECO:0000256" key="6">
    <source>
        <dbReference type="ARBA" id="ARBA00022840"/>
    </source>
</evidence>
<feature type="region of interest" description="Disordered" evidence="9">
    <location>
        <begin position="260"/>
        <end position="281"/>
    </location>
</feature>
<gene>
    <name evidence="11" type="ORF">A2T98_05005</name>
</gene>
<dbReference type="InterPro" id="IPR000719">
    <property type="entry name" value="Prot_kinase_dom"/>
</dbReference>
<evidence type="ECO:0000256" key="7">
    <source>
        <dbReference type="ARBA" id="ARBA00047899"/>
    </source>
</evidence>
<dbReference type="InterPro" id="IPR008629">
    <property type="entry name" value="GUN4-like"/>
</dbReference>
<keyword evidence="4" id="KW-0547">Nucleotide-binding</keyword>
<dbReference type="SMART" id="SM00220">
    <property type="entry name" value="S_TKc"/>
    <property type="match status" value="1"/>
</dbReference>
<sequence length="480" mass="54093">MGGGGFAKTYLASDIDKLNEKCVIKQFAPQTQGTAGLQKATELFLQEAQQLQQLGEHPQIPALLAYFNENNRLYLVQQFIDGENLLKELEQQGIFPELKIRALLQDLLLVLKVVHSHNIIHRDIKPENIMRRRNDGKLILIDFGASKQLQGTVKTGTTIGTFGYSPLEQMQDAKVYPASDLYSIGATCFHLLTKVHPWQLWQEDGYGWVKQWRKHLQQPISPELGQILDKLLQKDAQQRYQSAEEVLTDLKRPQIPPTVYYPHPQVPQPQPQTTPSTLPTKSTRRGFMQLAGLVVGLLVLAVVGQNIIRDNSTPTSEPILRRDRELRSSVGVDYTKLQNLLAARSWKQADEETERVVLAVANREKEGRLDTKHIENLPCQDLSTIDQLWVESSDGRFGFSVQKRIYQSLGGTSDVNMSIWLAFGDRVGWRKAGDWLTSNHSQLTFDTTASQGHLPALVVVRLPGFWGPTSLMSKLETCGL</sequence>
<dbReference type="PANTHER" id="PTHR24363:SF0">
    <property type="entry name" value="SERINE_THREONINE KINASE LIKE DOMAIN CONTAINING 1"/>
    <property type="match status" value="1"/>
</dbReference>